<keyword evidence="4" id="KW-0472">Membrane</keyword>
<dbReference type="EMBL" id="CP088280">
    <property type="protein sequence ID" value="UGX96080.1"/>
    <property type="molecule type" value="Genomic_DNA"/>
</dbReference>
<reference evidence="6 7" key="1">
    <citation type="journal article" date="2017" name="Syst. Appl. Microbiol.">
        <title>Soybeans inoculated with root zone soils of Canadian native legumes harbour diverse and novel Bradyrhizobium spp. that possess agricultural potential.</title>
        <authorList>
            <person name="Bromfield E.S.P."/>
            <person name="Cloutier S."/>
            <person name="Tambong J.T."/>
            <person name="Tran Thi T.V."/>
        </authorList>
    </citation>
    <scope>NUCLEOTIDE SEQUENCE [LARGE SCALE GENOMIC DNA]</scope>
    <source>
        <strain evidence="6 7">323S2</strain>
    </source>
</reference>
<dbReference type="SUPFAM" id="SSF103473">
    <property type="entry name" value="MFS general substrate transporter"/>
    <property type="match status" value="1"/>
</dbReference>
<feature type="transmembrane region" description="Helical" evidence="4">
    <location>
        <begin position="12"/>
        <end position="30"/>
    </location>
</feature>
<dbReference type="GO" id="GO:0005886">
    <property type="term" value="C:plasma membrane"/>
    <property type="evidence" value="ECO:0007669"/>
    <property type="project" value="UniProtKB-SubCell"/>
</dbReference>
<keyword evidence="4" id="KW-1133">Transmembrane helix</keyword>
<organism evidence="5">
    <name type="scientific">Bradyrhizobium barranii subsp. barranii</name>
    <dbReference type="NCBI Taxonomy" id="2823807"/>
    <lineage>
        <taxon>Bacteria</taxon>
        <taxon>Pseudomonadati</taxon>
        <taxon>Pseudomonadota</taxon>
        <taxon>Alphaproteobacteria</taxon>
        <taxon>Hyphomicrobiales</taxon>
        <taxon>Nitrobacteraceae</taxon>
        <taxon>Bradyrhizobium</taxon>
        <taxon>Bradyrhizobium barranii</taxon>
    </lineage>
</organism>
<sequence length="129" mass="13885">MKFRNSEINRGIVGLSFGVASISGSIAAFYSELFDTRIRYTGLVFAKEVSGAVVGGFTSLISTLLVQWSGDASWPVSVYMMVTALAALLCAYLARDILDVGQRNVTTATKRDALVGVRQVMDDTGDHAR</sequence>
<reference evidence="6 7" key="3">
    <citation type="journal article" date="2022" name="Int. J. Syst. Evol. Microbiol.">
        <title>Strains of Bradyrhizobium barranii sp. nov. associated with legumes native to Canada are symbionts of soybeans and belong to different subspecies (subsp. barranii subsp. nov. and subsp. apii subsp. nov.) and symbiovars (sv. glycinearum and sv. septentrionale).</title>
        <authorList>
            <person name="Bromfield E.S.P."/>
            <person name="Cloutier S."/>
            <person name="Wasai-Hara S."/>
            <person name="Minamisawa K."/>
        </authorList>
    </citation>
    <scope>NUCLEOTIDE SEQUENCE [LARGE SCALE GENOMIC DNA]</scope>
    <source>
        <strain evidence="6 7">323S2</strain>
    </source>
</reference>
<dbReference type="AlphaFoldDB" id="A0A7Z0TNA8"/>
<evidence type="ECO:0000313" key="6">
    <source>
        <dbReference type="EMBL" id="UGX96080.1"/>
    </source>
</evidence>
<dbReference type="InterPro" id="IPR036259">
    <property type="entry name" value="MFS_trans_sf"/>
</dbReference>
<protein>
    <recommendedName>
        <fullName evidence="8">Major facilitator superfamily (MFS) profile domain-containing protein</fullName>
    </recommendedName>
</protein>
<reference evidence="5" key="2">
    <citation type="submission" date="2020-06" db="EMBL/GenBank/DDBJ databases">
        <title>Whole Genome Sequence of Bradyrhizobium sp. Strain 323S2.</title>
        <authorList>
            <person name="Bromfield E.S.P."/>
        </authorList>
    </citation>
    <scope>NUCLEOTIDE SEQUENCE [LARGE SCALE GENOMIC DNA]</scope>
    <source>
        <strain evidence="5">323S2</strain>
    </source>
</reference>
<dbReference type="EMBL" id="JACBFH010000001">
    <property type="protein sequence ID" value="NYY87784.1"/>
    <property type="molecule type" value="Genomic_DNA"/>
</dbReference>
<evidence type="ECO:0000313" key="7">
    <source>
        <dbReference type="Proteomes" id="UP000564836"/>
    </source>
</evidence>
<feature type="transmembrane region" description="Helical" evidence="4">
    <location>
        <begin position="76"/>
        <end position="94"/>
    </location>
</feature>
<gene>
    <name evidence="6" type="ORF">G6321_00013435</name>
    <name evidence="5" type="ORF">G6321_04820</name>
</gene>
<keyword evidence="2" id="KW-0813">Transport</keyword>
<proteinExistence type="predicted"/>
<keyword evidence="3" id="KW-1003">Cell membrane</keyword>
<dbReference type="RefSeq" id="WP_166343481.1">
    <property type="nucleotide sequence ID" value="NZ_CP088280.1"/>
</dbReference>
<evidence type="ECO:0000256" key="4">
    <source>
        <dbReference type="SAM" id="Phobius"/>
    </source>
</evidence>
<dbReference type="Proteomes" id="UP000564836">
    <property type="component" value="Chromosome"/>
</dbReference>
<evidence type="ECO:0000256" key="3">
    <source>
        <dbReference type="ARBA" id="ARBA00022475"/>
    </source>
</evidence>
<name>A0A7Z0TNA8_9BRAD</name>
<evidence type="ECO:0000256" key="1">
    <source>
        <dbReference type="ARBA" id="ARBA00004651"/>
    </source>
</evidence>
<comment type="subcellular location">
    <subcellularLocation>
        <location evidence="1">Cell membrane</location>
        <topology evidence="1">Multi-pass membrane protein</topology>
    </subcellularLocation>
</comment>
<evidence type="ECO:0000313" key="5">
    <source>
        <dbReference type="EMBL" id="NYY87784.1"/>
    </source>
</evidence>
<accession>A0A7Z0TNA8</accession>
<keyword evidence="4" id="KW-0812">Transmembrane</keyword>
<dbReference type="PANTHER" id="PTHR43045">
    <property type="entry name" value="SHIKIMATE TRANSPORTER"/>
    <property type="match status" value="1"/>
</dbReference>
<evidence type="ECO:0008006" key="8">
    <source>
        <dbReference type="Google" id="ProtNLM"/>
    </source>
</evidence>
<dbReference type="PANTHER" id="PTHR43045:SF1">
    <property type="entry name" value="SHIKIMATE TRANSPORTER"/>
    <property type="match status" value="1"/>
</dbReference>
<evidence type="ECO:0000256" key="2">
    <source>
        <dbReference type="ARBA" id="ARBA00022448"/>
    </source>
</evidence>